<keyword evidence="1" id="KW-1133">Transmembrane helix</keyword>
<feature type="transmembrane region" description="Helical" evidence="1">
    <location>
        <begin position="43"/>
        <end position="69"/>
    </location>
</feature>
<evidence type="ECO:0000313" key="3">
    <source>
        <dbReference type="Proteomes" id="UP001054837"/>
    </source>
</evidence>
<sequence length="76" mass="8752">MKANVSYWSEYSITDNTYYVFIVVTIRNQSSRDLFCSFDLFSFANFSIGITFCLVCGLASYVTFCLPICEKKSRLL</sequence>
<gene>
    <name evidence="2" type="ORF">CDAR_411161</name>
</gene>
<name>A0AAV4SII2_9ARAC</name>
<organism evidence="2 3">
    <name type="scientific">Caerostris darwini</name>
    <dbReference type="NCBI Taxonomy" id="1538125"/>
    <lineage>
        <taxon>Eukaryota</taxon>
        <taxon>Metazoa</taxon>
        <taxon>Ecdysozoa</taxon>
        <taxon>Arthropoda</taxon>
        <taxon>Chelicerata</taxon>
        <taxon>Arachnida</taxon>
        <taxon>Araneae</taxon>
        <taxon>Araneomorphae</taxon>
        <taxon>Entelegynae</taxon>
        <taxon>Araneoidea</taxon>
        <taxon>Araneidae</taxon>
        <taxon>Caerostris</taxon>
    </lineage>
</organism>
<comment type="caution">
    <text evidence="2">The sequence shown here is derived from an EMBL/GenBank/DDBJ whole genome shotgun (WGS) entry which is preliminary data.</text>
</comment>
<dbReference type="Proteomes" id="UP001054837">
    <property type="component" value="Unassembled WGS sequence"/>
</dbReference>
<evidence type="ECO:0000313" key="2">
    <source>
        <dbReference type="EMBL" id="GIY32012.1"/>
    </source>
</evidence>
<keyword evidence="1" id="KW-0812">Transmembrane</keyword>
<dbReference type="AlphaFoldDB" id="A0AAV4SII2"/>
<proteinExistence type="predicted"/>
<keyword evidence="1" id="KW-0472">Membrane</keyword>
<evidence type="ECO:0000256" key="1">
    <source>
        <dbReference type="SAM" id="Phobius"/>
    </source>
</evidence>
<dbReference type="EMBL" id="BPLQ01007740">
    <property type="protein sequence ID" value="GIY32012.1"/>
    <property type="molecule type" value="Genomic_DNA"/>
</dbReference>
<accession>A0AAV4SII2</accession>
<protein>
    <submittedName>
        <fullName evidence="2">Uncharacterized protein</fullName>
    </submittedName>
</protein>
<keyword evidence="3" id="KW-1185">Reference proteome</keyword>
<reference evidence="2 3" key="1">
    <citation type="submission" date="2021-06" db="EMBL/GenBank/DDBJ databases">
        <title>Caerostris darwini draft genome.</title>
        <authorList>
            <person name="Kono N."/>
            <person name="Arakawa K."/>
        </authorList>
    </citation>
    <scope>NUCLEOTIDE SEQUENCE [LARGE SCALE GENOMIC DNA]</scope>
</reference>